<feature type="binding site" evidence="1">
    <location>
        <position position="278"/>
    </location>
    <ligand>
        <name>Zn(2+)</name>
        <dbReference type="ChEBI" id="CHEBI:29105"/>
        <label>1</label>
    </ligand>
</feature>
<dbReference type="NCBIfam" id="NF006689">
    <property type="entry name" value="PRK09237.1"/>
    <property type="match status" value="1"/>
</dbReference>
<proteinExistence type="predicted"/>
<comment type="caution">
    <text evidence="4">The sequence shown here is derived from an EMBL/GenBank/DDBJ whole genome shotgun (WGS) entry which is preliminary data.</text>
</comment>
<dbReference type="PANTHER" id="PTHR42717:SF1">
    <property type="entry name" value="IMIDAZOLONEPROPIONASE AND RELATED AMIDOHYDROLASES"/>
    <property type="match status" value="1"/>
</dbReference>
<evidence type="ECO:0000256" key="3">
    <source>
        <dbReference type="PIRSR" id="PIRSR039004-3"/>
    </source>
</evidence>
<dbReference type="RefSeq" id="WP_154445708.1">
    <property type="nucleotide sequence ID" value="NZ_WIND01000003.1"/>
</dbReference>
<feature type="site" description="Transition state stabilizer" evidence="3">
    <location>
        <position position="164"/>
    </location>
</feature>
<dbReference type="Gene3D" id="2.30.40.10">
    <property type="entry name" value="Urease, subunit C, domain 1"/>
    <property type="match status" value="1"/>
</dbReference>
<dbReference type="Gene3D" id="3.20.20.140">
    <property type="entry name" value="Metal-dependent hydrolases"/>
    <property type="match status" value="1"/>
</dbReference>
<feature type="binding site" description="via carbamate group" evidence="1">
    <location>
        <position position="162"/>
    </location>
    <ligand>
        <name>Zn(2+)</name>
        <dbReference type="ChEBI" id="CHEBI:29105"/>
        <label>2</label>
    </ligand>
</feature>
<feature type="binding site" evidence="1">
    <location>
        <position position="61"/>
    </location>
    <ligand>
        <name>Zn(2+)</name>
        <dbReference type="ChEBI" id="CHEBI:29105"/>
        <label>1</label>
    </ligand>
</feature>
<evidence type="ECO:0000313" key="5">
    <source>
        <dbReference type="Proteomes" id="UP000474957"/>
    </source>
</evidence>
<gene>
    <name evidence="4" type="ORF">GE300_06275</name>
</gene>
<protein>
    <submittedName>
        <fullName evidence="4">Amidohydrolase/deacetylase family metallohydrolase</fullName>
    </submittedName>
</protein>
<dbReference type="InterPro" id="IPR020043">
    <property type="entry name" value="Deacetylase_Atu3266-like"/>
</dbReference>
<organism evidence="4 5">
    <name type="scientific">Halovulum marinum</name>
    <dbReference type="NCBI Taxonomy" id="2662447"/>
    <lineage>
        <taxon>Bacteria</taxon>
        <taxon>Pseudomonadati</taxon>
        <taxon>Pseudomonadota</taxon>
        <taxon>Alphaproteobacteria</taxon>
        <taxon>Rhodobacterales</taxon>
        <taxon>Paracoccaceae</taxon>
        <taxon>Halovulum</taxon>
    </lineage>
</organism>
<keyword evidence="1" id="KW-0862">Zinc</keyword>
<dbReference type="GO" id="GO:0016810">
    <property type="term" value="F:hydrolase activity, acting on carbon-nitrogen (but not peptide) bonds"/>
    <property type="evidence" value="ECO:0007669"/>
    <property type="project" value="InterPro"/>
</dbReference>
<dbReference type="AlphaFoldDB" id="A0A6L5YZE9"/>
<dbReference type="EMBL" id="WIND01000003">
    <property type="protein sequence ID" value="MSU89225.1"/>
    <property type="molecule type" value="Genomic_DNA"/>
</dbReference>
<evidence type="ECO:0000313" key="4">
    <source>
        <dbReference type="EMBL" id="MSU89225.1"/>
    </source>
</evidence>
<feature type="binding site" evidence="1">
    <location>
        <position position="63"/>
    </location>
    <ligand>
        <name>Zn(2+)</name>
        <dbReference type="ChEBI" id="CHEBI:29105"/>
        <label>1</label>
    </ligand>
</feature>
<dbReference type="InterPro" id="IPR011059">
    <property type="entry name" value="Metal-dep_hydrolase_composite"/>
</dbReference>
<dbReference type="SUPFAM" id="SSF51556">
    <property type="entry name" value="Metallo-dependent hydrolases"/>
    <property type="match status" value="1"/>
</dbReference>
<feature type="binding site" evidence="1">
    <location>
        <position position="195"/>
    </location>
    <ligand>
        <name>Zn(2+)</name>
        <dbReference type="ChEBI" id="CHEBI:29105"/>
        <label>2</label>
    </ligand>
</feature>
<dbReference type="GO" id="GO:0019213">
    <property type="term" value="F:deacetylase activity"/>
    <property type="evidence" value="ECO:0007669"/>
    <property type="project" value="InterPro"/>
</dbReference>
<name>A0A6L5YZE9_9RHOB</name>
<keyword evidence="1" id="KW-0479">Metal-binding</keyword>
<reference evidence="4 5" key="1">
    <citation type="submission" date="2019-10" db="EMBL/GenBank/DDBJ databases">
        <title>Cognatihalovulum marinum gen. nov. sp. nov., a new member of the family Rhodobacteraceae isolated from deep seawater of the Northwest Indian Ocean.</title>
        <authorList>
            <person name="Ruan C."/>
            <person name="Wang J."/>
            <person name="Zheng X."/>
            <person name="Song L."/>
            <person name="Zhu Y."/>
            <person name="Huang Y."/>
            <person name="Lu Z."/>
            <person name="Du W."/>
            <person name="Huang L."/>
            <person name="Dai X."/>
        </authorList>
    </citation>
    <scope>NUCLEOTIDE SEQUENCE [LARGE SCALE GENOMIC DNA]</scope>
    <source>
        <strain evidence="4 5">2CG4</strain>
    </source>
</reference>
<dbReference type="InterPro" id="IPR032466">
    <property type="entry name" value="Metal_Hydrolase"/>
</dbReference>
<feature type="modified residue" description="N6-carboxylysine" evidence="2">
    <location>
        <position position="162"/>
    </location>
</feature>
<keyword evidence="5" id="KW-1185">Reference proteome</keyword>
<evidence type="ECO:0000256" key="2">
    <source>
        <dbReference type="PIRSR" id="PIRSR039004-2"/>
    </source>
</evidence>
<evidence type="ECO:0000256" key="1">
    <source>
        <dbReference type="PIRSR" id="PIRSR039004-1"/>
    </source>
</evidence>
<dbReference type="Proteomes" id="UP000474957">
    <property type="component" value="Unassembled WGS sequence"/>
</dbReference>
<dbReference type="PANTHER" id="PTHR42717">
    <property type="entry name" value="DIHYDROOROTASE-RELATED"/>
    <property type="match status" value="1"/>
</dbReference>
<feature type="binding site" description="via carbamate group" evidence="1">
    <location>
        <position position="162"/>
    </location>
    <ligand>
        <name>Zn(2+)</name>
        <dbReference type="ChEBI" id="CHEBI:29105"/>
        <label>1</label>
    </ligand>
</feature>
<dbReference type="PIRSF" id="PIRSF039004">
    <property type="entry name" value="ADE_EF_0837"/>
    <property type="match status" value="1"/>
</dbReference>
<keyword evidence="4" id="KW-0378">Hydrolase</keyword>
<sequence length="376" mass="39213">MGGDLVLRGGRVIDPAENVDRIADVVIAGGRIAGLDADVPAGAETVDVSGAIVTPGLIDLHTHVYWGGTSLGVDPGAYALKSASTLLVDAGSAGPGNYRGFARHVIAPAFPRVLAYLHVSFAGIYAFSSRIMVGESHDMRLMAARDAAEVALEHADTVVGIKVRVGANASGPSGIAPLDVAMDVAAETGLPLMVHIDEPPPSYAEVVARLRPGDVLTHCFRPFPNAPVDGQGQIRPEILAARERGVLFDIAHGKGSFSWKSARAMLAKGFRPDVISSDVHALNIDGPVYDNLHVMTKFLALGWSLPEVVEAASAAPARALGLTEFGHLRAGAAGDVSVFREAGGPIELEDVRGDLVPFDRRLSPVGIAVGGEWRAA</sequence>
<accession>A0A6L5YZE9</accession>
<feature type="binding site" evidence="1">
    <location>
        <position position="218"/>
    </location>
    <ligand>
        <name>Zn(2+)</name>
        <dbReference type="ChEBI" id="CHEBI:29105"/>
        <label>2</label>
    </ligand>
</feature>
<dbReference type="SUPFAM" id="SSF51338">
    <property type="entry name" value="Composite domain of metallo-dependent hydrolases"/>
    <property type="match status" value="1"/>
</dbReference>
<dbReference type="GO" id="GO:0046872">
    <property type="term" value="F:metal ion binding"/>
    <property type="evidence" value="ECO:0007669"/>
    <property type="project" value="UniProtKB-KW"/>
</dbReference>